<dbReference type="InterPro" id="IPR006860">
    <property type="entry name" value="FecR"/>
</dbReference>
<organism evidence="2 3">
    <name type="scientific">Sphingomonas colocasiae</name>
    <dbReference type="NCBI Taxonomy" id="1848973"/>
    <lineage>
        <taxon>Bacteria</taxon>
        <taxon>Pseudomonadati</taxon>
        <taxon>Pseudomonadota</taxon>
        <taxon>Alphaproteobacteria</taxon>
        <taxon>Sphingomonadales</taxon>
        <taxon>Sphingomonadaceae</taxon>
        <taxon>Sphingomonas</taxon>
    </lineage>
</organism>
<dbReference type="PANTHER" id="PTHR30273">
    <property type="entry name" value="PERIPLASMIC SIGNAL SENSOR AND SIGMA FACTOR ACTIVATOR FECR-RELATED"/>
    <property type="match status" value="1"/>
</dbReference>
<dbReference type="PANTHER" id="PTHR30273:SF2">
    <property type="entry name" value="PROTEIN FECR"/>
    <property type="match status" value="1"/>
</dbReference>
<evidence type="ECO:0000259" key="1">
    <source>
        <dbReference type="Pfam" id="PF04773"/>
    </source>
</evidence>
<accession>A0ABS7PQK1</accession>
<proteinExistence type="predicted"/>
<keyword evidence="3" id="KW-1185">Reference proteome</keyword>
<comment type="caution">
    <text evidence="2">The sequence shown here is derived from an EMBL/GenBank/DDBJ whole genome shotgun (WGS) entry which is preliminary data.</text>
</comment>
<gene>
    <name evidence="2" type="ORF">K7G82_13165</name>
</gene>
<dbReference type="Gene3D" id="2.60.120.1440">
    <property type="match status" value="1"/>
</dbReference>
<feature type="domain" description="FecR protein" evidence="1">
    <location>
        <begin position="123"/>
        <end position="214"/>
    </location>
</feature>
<dbReference type="RefSeq" id="WP_222990366.1">
    <property type="nucleotide sequence ID" value="NZ_JAINVV010000005.1"/>
</dbReference>
<dbReference type="EMBL" id="JAINVV010000005">
    <property type="protein sequence ID" value="MBY8823249.1"/>
    <property type="molecule type" value="Genomic_DNA"/>
</dbReference>
<reference evidence="2 3" key="1">
    <citation type="submission" date="2021-08" db="EMBL/GenBank/DDBJ databases">
        <authorList>
            <person name="Tuo L."/>
        </authorList>
    </citation>
    <scope>NUCLEOTIDE SEQUENCE [LARGE SCALE GENOMIC DNA]</scope>
    <source>
        <strain evidence="2 3">JCM 31229</strain>
    </source>
</reference>
<dbReference type="PIRSF" id="PIRSF018266">
    <property type="entry name" value="FecR"/>
    <property type="match status" value="1"/>
</dbReference>
<sequence length="335" mass="36356">MTTDAMSRPDPREEIEALARDWLLLEDADASALARRDAWLAESPDHRDAFDEARKVYLQAARLDALLPGWREEADGHGRSNVVRLKDWALRGAGRFILPAAMAASIAVAVLGPALTGERPAGIATVTAQTRALALADGSRVTLGAQSGMDVRFDARSRQVVLRRGQAFFEVAHDPGRPFTVIAGDAEIRVTGTRFDVRWIGDTVDVSVLEGRVELRKRRLLPLGGTAPERVLTAGHHVNLTEGATFTEVSAPAMTPGEWRTGRLFYSEAPLGEIVSDMQRYTATPIRLGDERVAGLRLTTSIRAGNLDQFVRNVEATLPVIATRGADGSVTFSAR</sequence>
<protein>
    <submittedName>
        <fullName evidence="2">FecR domain-containing protein</fullName>
    </submittedName>
</protein>
<name>A0ABS7PQK1_9SPHN</name>
<dbReference type="Gene3D" id="3.55.50.30">
    <property type="match status" value="1"/>
</dbReference>
<evidence type="ECO:0000313" key="3">
    <source>
        <dbReference type="Proteomes" id="UP000706039"/>
    </source>
</evidence>
<dbReference type="Pfam" id="PF04773">
    <property type="entry name" value="FecR"/>
    <property type="match status" value="1"/>
</dbReference>
<evidence type="ECO:0000313" key="2">
    <source>
        <dbReference type="EMBL" id="MBY8823249.1"/>
    </source>
</evidence>
<dbReference type="Proteomes" id="UP000706039">
    <property type="component" value="Unassembled WGS sequence"/>
</dbReference>
<dbReference type="InterPro" id="IPR012373">
    <property type="entry name" value="Ferrdict_sens_TM"/>
</dbReference>